<dbReference type="Pfam" id="PF01243">
    <property type="entry name" value="PNPOx_N"/>
    <property type="match status" value="1"/>
</dbReference>
<dbReference type="Gene3D" id="2.30.110.10">
    <property type="entry name" value="Electron Transport, Fmn-binding Protein, Chain A"/>
    <property type="match status" value="1"/>
</dbReference>
<proteinExistence type="predicted"/>
<organism evidence="2">
    <name type="scientific">marine metagenome</name>
    <dbReference type="NCBI Taxonomy" id="408172"/>
    <lineage>
        <taxon>unclassified sequences</taxon>
        <taxon>metagenomes</taxon>
        <taxon>ecological metagenomes</taxon>
    </lineage>
</organism>
<dbReference type="SUPFAM" id="SSF50475">
    <property type="entry name" value="FMN-binding split barrel"/>
    <property type="match status" value="1"/>
</dbReference>
<dbReference type="AlphaFoldDB" id="A0A381X7J9"/>
<gene>
    <name evidence="2" type="ORF">METZ01_LOCUS113315</name>
</gene>
<sequence length="169" mass="19350">MTREYLGSVKLGSVASMTKKGRWVFLERHHEIAVSSVDAEGVIYCSPVWYTIIDQRIFLPIDQASKHFQNVEGGSKLTGAVFAGGEELCTARGVQIQGQGRLVTDPALRERCMEQLVEKVFGFGHPHRQTYIEYRESFDKMTLELVADKMITWDLRKTYNLPMYTSRRL</sequence>
<dbReference type="InterPro" id="IPR012349">
    <property type="entry name" value="Split_barrel_FMN-bd"/>
</dbReference>
<accession>A0A381X7J9</accession>
<dbReference type="InterPro" id="IPR011576">
    <property type="entry name" value="Pyridox_Oxase_N"/>
</dbReference>
<name>A0A381X7J9_9ZZZZ</name>
<protein>
    <recommendedName>
        <fullName evidence="1">Pyridoxamine 5'-phosphate oxidase N-terminal domain-containing protein</fullName>
    </recommendedName>
</protein>
<evidence type="ECO:0000259" key="1">
    <source>
        <dbReference type="Pfam" id="PF01243"/>
    </source>
</evidence>
<evidence type="ECO:0000313" key="2">
    <source>
        <dbReference type="EMBL" id="SVA60461.1"/>
    </source>
</evidence>
<reference evidence="2" key="1">
    <citation type="submission" date="2018-05" db="EMBL/GenBank/DDBJ databases">
        <authorList>
            <person name="Lanie J.A."/>
            <person name="Ng W.-L."/>
            <person name="Kazmierczak K.M."/>
            <person name="Andrzejewski T.M."/>
            <person name="Davidsen T.M."/>
            <person name="Wayne K.J."/>
            <person name="Tettelin H."/>
            <person name="Glass J.I."/>
            <person name="Rusch D."/>
            <person name="Podicherti R."/>
            <person name="Tsui H.-C.T."/>
            <person name="Winkler M.E."/>
        </authorList>
    </citation>
    <scope>NUCLEOTIDE SEQUENCE</scope>
</reference>
<dbReference type="EMBL" id="UINC01014120">
    <property type="protein sequence ID" value="SVA60461.1"/>
    <property type="molecule type" value="Genomic_DNA"/>
</dbReference>
<feature type="domain" description="Pyridoxamine 5'-phosphate oxidase N-terminal" evidence="1">
    <location>
        <begin position="25"/>
        <end position="139"/>
    </location>
</feature>